<comment type="caution">
    <text evidence="2">The sequence shown here is derived from an EMBL/GenBank/DDBJ whole genome shotgun (WGS) entry which is preliminary data.</text>
</comment>
<reference evidence="2" key="1">
    <citation type="submission" date="2020-12" db="EMBL/GenBank/DDBJ databases">
        <title>Metabolic potential, ecology and presence of endohyphal bacteria is reflected in genomic diversity of Mucoromycotina.</title>
        <authorList>
            <person name="Muszewska A."/>
            <person name="Okrasinska A."/>
            <person name="Steczkiewicz K."/>
            <person name="Drgas O."/>
            <person name="Orlowska M."/>
            <person name="Perlinska-Lenart U."/>
            <person name="Aleksandrzak-Piekarczyk T."/>
            <person name="Szatraj K."/>
            <person name="Zielenkiewicz U."/>
            <person name="Pilsyk S."/>
            <person name="Malc E."/>
            <person name="Mieczkowski P."/>
            <person name="Kruszewska J.S."/>
            <person name="Biernat P."/>
            <person name="Pawlowska J."/>
        </authorList>
    </citation>
    <scope>NUCLEOTIDE SEQUENCE</scope>
    <source>
        <strain evidence="2">WA0000017839</strain>
    </source>
</reference>
<evidence type="ECO:0000313" key="2">
    <source>
        <dbReference type="EMBL" id="KAG2194805.1"/>
    </source>
</evidence>
<feature type="non-terminal residue" evidence="2">
    <location>
        <position position="1"/>
    </location>
</feature>
<feature type="region of interest" description="Disordered" evidence="1">
    <location>
        <begin position="1"/>
        <end position="25"/>
    </location>
</feature>
<proteinExistence type="predicted"/>
<protein>
    <submittedName>
        <fullName evidence="2">Uncharacterized protein</fullName>
    </submittedName>
</protein>
<dbReference type="Proteomes" id="UP000603453">
    <property type="component" value="Unassembled WGS sequence"/>
</dbReference>
<dbReference type="OrthoDB" id="2290219at2759"/>
<name>A0A8H7QND5_9FUNG</name>
<organism evidence="2 3">
    <name type="scientific">Mucor saturninus</name>
    <dbReference type="NCBI Taxonomy" id="64648"/>
    <lineage>
        <taxon>Eukaryota</taxon>
        <taxon>Fungi</taxon>
        <taxon>Fungi incertae sedis</taxon>
        <taxon>Mucoromycota</taxon>
        <taxon>Mucoromycotina</taxon>
        <taxon>Mucoromycetes</taxon>
        <taxon>Mucorales</taxon>
        <taxon>Mucorineae</taxon>
        <taxon>Mucoraceae</taxon>
        <taxon>Mucor</taxon>
    </lineage>
</organism>
<evidence type="ECO:0000313" key="3">
    <source>
        <dbReference type="Proteomes" id="UP000603453"/>
    </source>
</evidence>
<feature type="compositionally biased region" description="Polar residues" evidence="1">
    <location>
        <begin position="10"/>
        <end position="25"/>
    </location>
</feature>
<keyword evidence="3" id="KW-1185">Reference proteome</keyword>
<gene>
    <name evidence="2" type="ORF">INT47_004136</name>
</gene>
<dbReference type="EMBL" id="JAEPRD010000187">
    <property type="protein sequence ID" value="KAG2194805.1"/>
    <property type="molecule type" value="Genomic_DNA"/>
</dbReference>
<accession>A0A8H7QND5</accession>
<evidence type="ECO:0000256" key="1">
    <source>
        <dbReference type="SAM" id="MobiDB-lite"/>
    </source>
</evidence>
<dbReference type="AlphaFoldDB" id="A0A8H7QND5"/>
<sequence length="89" mass="10376">GIDQAIRNMQPINNQPFNTDSDLLNKPTKYNGSRDSFLIDNWIKSINDYKEFKGWSDEQTFKIARRLLCDIAAIWLRNIELNEDNAPTT</sequence>